<dbReference type="PANTHER" id="PTHR28083">
    <property type="entry name" value="GOOD FOR FULL DBP5 ACTIVITY PROTEIN 2"/>
    <property type="match status" value="1"/>
</dbReference>
<dbReference type="Proteomes" id="UP001392437">
    <property type="component" value="Unassembled WGS sequence"/>
</dbReference>
<sequence>MAQASSSSIGLEKNSPAPSGLLLCPFRLVRQYPDRYVGNMNWQKVHDFFDENLFKGEGWNMFYLYDPSSRRAPLLFVPSTAFEDFLRGVNRELRTLLTIPKGSNSGKFKLGFEGCPRPRFAGKVETRDAYNALQTKLAQSSSDYPNTQPAALSYFKNEMDKIYESVKTPKPKKDPAIQRAKTIEKQKSFGQITKRVQRYLGLRTRAAYTSGEADKNWDISMPPPFETEWDVRFVCIDVEAHELNNQNITEIGIAILDTQDIVGLPPGLKGLEWFSKIQSHHLRIKEVAHLVNHRFVKGCPEFFDFGESEFVPGMNITKRIESIIGTDDDAASPIVLVGHDLISDLKYLMDLGVNLWRSPLFLDEVDTQSMFQRVQRDPKHRKLAVMCNELGIPGRNFHNAGNDAMHTLRAMINMAVLRTTGYPEIVSTTEDPREIPSEAEWTDGEDEDGGSFIRSQEPRGSRQATSESNSRLEPHW</sequence>
<dbReference type="EMBL" id="JAQQWP010000011">
    <property type="protein sequence ID" value="KAK8095839.1"/>
    <property type="molecule type" value="Genomic_DNA"/>
</dbReference>
<dbReference type="Gene3D" id="3.30.420.10">
    <property type="entry name" value="Ribonuclease H-like superfamily/Ribonuclease H"/>
    <property type="match status" value="1"/>
</dbReference>
<protein>
    <recommendedName>
        <fullName evidence="2">Gfd2/YDR514C-like C-terminal domain-containing protein</fullName>
    </recommendedName>
</protein>
<evidence type="ECO:0000313" key="4">
    <source>
        <dbReference type="Proteomes" id="UP001392437"/>
    </source>
</evidence>
<organism evidence="3 4">
    <name type="scientific">Apiospora kogelbergensis</name>
    <dbReference type="NCBI Taxonomy" id="1337665"/>
    <lineage>
        <taxon>Eukaryota</taxon>
        <taxon>Fungi</taxon>
        <taxon>Dikarya</taxon>
        <taxon>Ascomycota</taxon>
        <taxon>Pezizomycotina</taxon>
        <taxon>Sordariomycetes</taxon>
        <taxon>Xylariomycetidae</taxon>
        <taxon>Amphisphaeriales</taxon>
        <taxon>Apiosporaceae</taxon>
        <taxon>Apiospora</taxon>
    </lineage>
</organism>
<evidence type="ECO:0000256" key="1">
    <source>
        <dbReference type="SAM" id="MobiDB-lite"/>
    </source>
</evidence>
<dbReference type="InterPro" id="IPR012337">
    <property type="entry name" value="RNaseH-like_sf"/>
</dbReference>
<feature type="region of interest" description="Disordered" evidence="1">
    <location>
        <begin position="426"/>
        <end position="476"/>
    </location>
</feature>
<accession>A0AAW0QLR0</accession>
<feature type="domain" description="Gfd2/YDR514C-like C-terminal" evidence="2">
    <location>
        <begin position="233"/>
        <end position="414"/>
    </location>
</feature>
<dbReference type="InterPro" id="IPR040151">
    <property type="entry name" value="Gfd2/YDR514C-like"/>
</dbReference>
<dbReference type="SUPFAM" id="SSF53098">
    <property type="entry name" value="Ribonuclease H-like"/>
    <property type="match status" value="1"/>
</dbReference>
<dbReference type="AlphaFoldDB" id="A0AAW0QLR0"/>
<name>A0AAW0QLR0_9PEZI</name>
<reference evidence="3 4" key="1">
    <citation type="submission" date="2023-01" db="EMBL/GenBank/DDBJ databases">
        <title>Analysis of 21 Apiospora genomes using comparative genomics revels a genus with tremendous synthesis potential of carbohydrate active enzymes and secondary metabolites.</title>
        <authorList>
            <person name="Sorensen T."/>
        </authorList>
    </citation>
    <scope>NUCLEOTIDE SEQUENCE [LARGE SCALE GENOMIC DNA]</scope>
    <source>
        <strain evidence="3 4">CBS 117206</strain>
    </source>
</reference>
<evidence type="ECO:0000259" key="2">
    <source>
        <dbReference type="Pfam" id="PF21762"/>
    </source>
</evidence>
<dbReference type="GO" id="GO:0003676">
    <property type="term" value="F:nucleic acid binding"/>
    <property type="evidence" value="ECO:0007669"/>
    <property type="project" value="InterPro"/>
</dbReference>
<evidence type="ECO:0000313" key="3">
    <source>
        <dbReference type="EMBL" id="KAK8095839.1"/>
    </source>
</evidence>
<comment type="caution">
    <text evidence="3">The sequence shown here is derived from an EMBL/GenBank/DDBJ whole genome shotgun (WGS) entry which is preliminary data.</text>
</comment>
<dbReference type="GO" id="GO:0005634">
    <property type="term" value="C:nucleus"/>
    <property type="evidence" value="ECO:0007669"/>
    <property type="project" value="TreeGrafter"/>
</dbReference>
<gene>
    <name evidence="3" type="ORF">PG999_013861</name>
</gene>
<dbReference type="InterPro" id="IPR048519">
    <property type="entry name" value="Gfd2/YDR514C-like_C"/>
</dbReference>
<keyword evidence="4" id="KW-1185">Reference proteome</keyword>
<feature type="compositionally biased region" description="Acidic residues" evidence="1">
    <location>
        <begin position="440"/>
        <end position="449"/>
    </location>
</feature>
<proteinExistence type="predicted"/>
<dbReference type="Pfam" id="PF21762">
    <property type="entry name" value="DEDDh_C"/>
    <property type="match status" value="1"/>
</dbReference>
<dbReference type="PANTHER" id="PTHR28083:SF1">
    <property type="entry name" value="GOOD FOR FULL DBP5 ACTIVITY PROTEIN 2"/>
    <property type="match status" value="1"/>
</dbReference>
<dbReference type="InterPro" id="IPR036397">
    <property type="entry name" value="RNaseH_sf"/>
</dbReference>